<keyword evidence="4" id="KW-1185">Reference proteome</keyword>
<dbReference type="Proteomes" id="UP001443914">
    <property type="component" value="Unassembled WGS sequence"/>
</dbReference>
<evidence type="ECO:0000313" key="3">
    <source>
        <dbReference type="EMBL" id="KAK9757409.1"/>
    </source>
</evidence>
<comment type="caution">
    <text evidence="3">The sequence shown here is derived from an EMBL/GenBank/DDBJ whole genome shotgun (WGS) entry which is preliminary data.</text>
</comment>
<proteinExistence type="predicted"/>
<accession>A0AAW1NHK0</accession>
<name>A0AAW1NHK0_SAPOF</name>
<dbReference type="Pfam" id="PF13837">
    <property type="entry name" value="Myb_DNA-bind_4"/>
    <property type="match status" value="1"/>
</dbReference>
<protein>
    <recommendedName>
        <fullName evidence="2">Myb/SANT-like DNA-binding domain-containing protein</fullName>
    </recommendedName>
</protein>
<feature type="region of interest" description="Disordered" evidence="1">
    <location>
        <begin position="49"/>
        <end position="74"/>
    </location>
</feature>
<dbReference type="AlphaFoldDB" id="A0AAW1NHK0"/>
<evidence type="ECO:0000259" key="2">
    <source>
        <dbReference type="Pfam" id="PF13837"/>
    </source>
</evidence>
<evidence type="ECO:0000256" key="1">
    <source>
        <dbReference type="SAM" id="MobiDB-lite"/>
    </source>
</evidence>
<evidence type="ECO:0000313" key="4">
    <source>
        <dbReference type="Proteomes" id="UP001443914"/>
    </source>
</evidence>
<dbReference type="EMBL" id="JBDFQZ010000001">
    <property type="protein sequence ID" value="KAK9757409.1"/>
    <property type="molecule type" value="Genomic_DNA"/>
</dbReference>
<dbReference type="PANTHER" id="PTHR46327:SF3">
    <property type="entry name" value="TRANSCRIPTION FACTOR"/>
    <property type="match status" value="1"/>
</dbReference>
<sequence length="349" mass="40553">MEGNISGGNVFDSKGLVNHHQSPHCQGRPGGLVCPSTVVHSLEFEKSDNVVERAKNSQSDEEEHSFSEEGDPSKGNKVCWRRVKWVDSMITAVSYLGEHALLESGVFGRRKLSSLHKKGKWTLVSKAMGGRGYCVSPQQCEDKFNDLNKRYKKLNDILGRGTSCQVVEKPAILDMMDHLSEKMKDEVRKILSSKHLFYEEMCSYHNNNRLHLPHDPALQRFLLLALKCRDDYDIDFGRHLRDDHDEDDHDVETDDHEEYDENYSRRAYVVGVGSSKRRKLGHGLDEFKFDNPLSMQLQSENRQIDKWSNSRSLQLQELRLKIEMETLELEKQRFKWQRFSRKKIENSRN</sequence>
<feature type="domain" description="Myb/SANT-like DNA-binding" evidence="2">
    <location>
        <begin position="104"/>
        <end position="169"/>
    </location>
</feature>
<gene>
    <name evidence="3" type="ORF">RND81_01G160900</name>
</gene>
<dbReference type="InterPro" id="IPR044822">
    <property type="entry name" value="Myb_DNA-bind_4"/>
</dbReference>
<feature type="compositionally biased region" description="Basic and acidic residues" evidence="1">
    <location>
        <begin position="64"/>
        <end position="74"/>
    </location>
</feature>
<dbReference type="PANTHER" id="PTHR46327">
    <property type="entry name" value="F16F4.11 PROTEIN-RELATED"/>
    <property type="match status" value="1"/>
</dbReference>
<reference evidence="3" key="1">
    <citation type="submission" date="2024-03" db="EMBL/GenBank/DDBJ databases">
        <title>WGS assembly of Saponaria officinalis var. Norfolk2.</title>
        <authorList>
            <person name="Jenkins J."/>
            <person name="Shu S."/>
            <person name="Grimwood J."/>
            <person name="Barry K."/>
            <person name="Goodstein D."/>
            <person name="Schmutz J."/>
            <person name="Leebens-Mack J."/>
            <person name="Osbourn A."/>
        </authorList>
    </citation>
    <scope>NUCLEOTIDE SEQUENCE [LARGE SCALE GENOMIC DNA]</scope>
    <source>
        <strain evidence="3">JIC</strain>
    </source>
</reference>
<dbReference type="Gene3D" id="1.10.10.60">
    <property type="entry name" value="Homeodomain-like"/>
    <property type="match status" value="1"/>
</dbReference>
<organism evidence="3 4">
    <name type="scientific">Saponaria officinalis</name>
    <name type="common">Common soapwort</name>
    <name type="synonym">Lychnis saponaria</name>
    <dbReference type="NCBI Taxonomy" id="3572"/>
    <lineage>
        <taxon>Eukaryota</taxon>
        <taxon>Viridiplantae</taxon>
        <taxon>Streptophyta</taxon>
        <taxon>Embryophyta</taxon>
        <taxon>Tracheophyta</taxon>
        <taxon>Spermatophyta</taxon>
        <taxon>Magnoliopsida</taxon>
        <taxon>eudicotyledons</taxon>
        <taxon>Gunneridae</taxon>
        <taxon>Pentapetalae</taxon>
        <taxon>Caryophyllales</taxon>
        <taxon>Caryophyllaceae</taxon>
        <taxon>Caryophylleae</taxon>
        <taxon>Saponaria</taxon>
    </lineage>
</organism>